<keyword evidence="3 10" id="KW-0716">Sensory transduction</keyword>
<feature type="transmembrane region" description="Helical" evidence="10">
    <location>
        <begin position="175"/>
        <end position="203"/>
    </location>
</feature>
<dbReference type="GO" id="GO:0005886">
    <property type="term" value="C:plasma membrane"/>
    <property type="evidence" value="ECO:0007669"/>
    <property type="project" value="UniProtKB-SubCell"/>
</dbReference>
<accession>A0A026WD10</accession>
<evidence type="ECO:0000256" key="5">
    <source>
        <dbReference type="ARBA" id="ARBA00022725"/>
    </source>
</evidence>
<keyword evidence="2" id="KW-1003">Cell membrane</keyword>
<evidence type="ECO:0000256" key="6">
    <source>
        <dbReference type="ARBA" id="ARBA00022989"/>
    </source>
</evidence>
<evidence type="ECO:0000256" key="9">
    <source>
        <dbReference type="ARBA" id="ARBA00023224"/>
    </source>
</evidence>
<gene>
    <name evidence="11" type="ORF">X777_07019</name>
</gene>
<keyword evidence="7 10" id="KW-0472">Membrane</keyword>
<name>A0A026WD10_OOCBI</name>
<dbReference type="Proteomes" id="UP000053097">
    <property type="component" value="Unassembled WGS sequence"/>
</dbReference>
<comment type="similarity">
    <text evidence="10">Belongs to the insect chemoreceptor superfamily. Heteromeric odorant receptor channel (TC 1.A.69) family.</text>
</comment>
<evidence type="ECO:0000313" key="11">
    <source>
        <dbReference type="EMBL" id="EZA53551.1"/>
    </source>
</evidence>
<evidence type="ECO:0000256" key="7">
    <source>
        <dbReference type="ARBA" id="ARBA00023136"/>
    </source>
</evidence>
<reference evidence="11 12" key="1">
    <citation type="journal article" date="2014" name="Curr. Biol.">
        <title>The genome of the clonal raider ant Cerapachys biroi.</title>
        <authorList>
            <person name="Oxley P.R."/>
            <person name="Ji L."/>
            <person name="Fetter-Pruneda I."/>
            <person name="McKenzie S.K."/>
            <person name="Li C."/>
            <person name="Hu H."/>
            <person name="Zhang G."/>
            <person name="Kronauer D.J."/>
        </authorList>
    </citation>
    <scope>NUCLEOTIDE SEQUENCE [LARGE SCALE GENOMIC DNA]</scope>
</reference>
<dbReference type="GO" id="GO:0004984">
    <property type="term" value="F:olfactory receptor activity"/>
    <property type="evidence" value="ECO:0007669"/>
    <property type="project" value="InterPro"/>
</dbReference>
<feature type="transmembrane region" description="Helical" evidence="10">
    <location>
        <begin position="123"/>
        <end position="144"/>
    </location>
</feature>
<evidence type="ECO:0000313" key="12">
    <source>
        <dbReference type="Proteomes" id="UP000053097"/>
    </source>
</evidence>
<dbReference type="AlphaFoldDB" id="A0A026WD10"/>
<dbReference type="Pfam" id="PF02949">
    <property type="entry name" value="7tm_6"/>
    <property type="match status" value="1"/>
</dbReference>
<sequence length="352" mass="40883">MRISVQERYFSFNRITLLIVGLWPYQQLALARFLTTLCLSILISFVGLIFSRLYFVDYSFDFTINLLCVATFYTFFVIKYISFWINRKAIRYLLEQFQYTYNGLKDENEIAIYDKYGNFGKRITVGFIICNQSVIIAMQCWPYIFDVIMPKNGTYVGRLVAVVSKYFAVQEKYSYLLLLHVNITSTVGSFVLLAIGTMILSYVKHICGMFRIARFAKFLISSMNRSLFFVIMIYVLCVSFNLYGIFHNEPAVQEIEQTLVHLIIIGFVFAYMFIANYVGQEIMDYNNHVFLTVYNAPWYLAPLQIQKLILILLQRSNKAFTLSIVGLFTISLECFASLASTSISYFTLMLSL</sequence>
<feature type="transmembrane region" description="Helical" evidence="10">
    <location>
        <begin position="258"/>
        <end position="278"/>
    </location>
</feature>
<keyword evidence="4 10" id="KW-0812">Transmembrane</keyword>
<feature type="transmembrane region" description="Helical" evidence="10">
    <location>
        <begin position="319"/>
        <end position="346"/>
    </location>
</feature>
<evidence type="ECO:0000256" key="8">
    <source>
        <dbReference type="ARBA" id="ARBA00023170"/>
    </source>
</evidence>
<dbReference type="GO" id="GO:0007165">
    <property type="term" value="P:signal transduction"/>
    <property type="evidence" value="ECO:0007669"/>
    <property type="project" value="UniProtKB-KW"/>
</dbReference>
<feature type="transmembrane region" description="Helical" evidence="10">
    <location>
        <begin position="33"/>
        <end position="56"/>
    </location>
</feature>
<dbReference type="InterPro" id="IPR004117">
    <property type="entry name" value="7tm6_olfct_rcpt"/>
</dbReference>
<keyword evidence="6 10" id="KW-1133">Transmembrane helix</keyword>
<keyword evidence="8 10" id="KW-0675">Receptor</keyword>
<evidence type="ECO:0000256" key="2">
    <source>
        <dbReference type="ARBA" id="ARBA00022475"/>
    </source>
</evidence>
<dbReference type="OrthoDB" id="7699053at2759"/>
<evidence type="ECO:0000256" key="1">
    <source>
        <dbReference type="ARBA" id="ARBA00004651"/>
    </source>
</evidence>
<evidence type="ECO:0000256" key="3">
    <source>
        <dbReference type="ARBA" id="ARBA00022606"/>
    </source>
</evidence>
<evidence type="ECO:0000256" key="4">
    <source>
        <dbReference type="ARBA" id="ARBA00022692"/>
    </source>
</evidence>
<keyword evidence="12" id="KW-1185">Reference proteome</keyword>
<keyword evidence="9 10" id="KW-0807">Transducer</keyword>
<dbReference type="PANTHER" id="PTHR21137:SF35">
    <property type="entry name" value="ODORANT RECEPTOR 19A-RELATED"/>
    <property type="match status" value="1"/>
</dbReference>
<proteinExistence type="inferred from homology"/>
<feature type="transmembrane region" description="Helical" evidence="10">
    <location>
        <begin position="62"/>
        <end position="81"/>
    </location>
</feature>
<keyword evidence="5 10" id="KW-0552">Olfaction</keyword>
<organism evidence="11 12">
    <name type="scientific">Ooceraea biroi</name>
    <name type="common">Clonal raider ant</name>
    <name type="synonym">Cerapachys biroi</name>
    <dbReference type="NCBI Taxonomy" id="2015173"/>
    <lineage>
        <taxon>Eukaryota</taxon>
        <taxon>Metazoa</taxon>
        <taxon>Ecdysozoa</taxon>
        <taxon>Arthropoda</taxon>
        <taxon>Hexapoda</taxon>
        <taxon>Insecta</taxon>
        <taxon>Pterygota</taxon>
        <taxon>Neoptera</taxon>
        <taxon>Endopterygota</taxon>
        <taxon>Hymenoptera</taxon>
        <taxon>Apocrita</taxon>
        <taxon>Aculeata</taxon>
        <taxon>Formicoidea</taxon>
        <taxon>Formicidae</taxon>
        <taxon>Dorylinae</taxon>
        <taxon>Ooceraea</taxon>
    </lineage>
</organism>
<dbReference type="EMBL" id="KK107283">
    <property type="protein sequence ID" value="EZA53551.1"/>
    <property type="molecule type" value="Genomic_DNA"/>
</dbReference>
<feature type="transmembrane region" description="Helical" evidence="10">
    <location>
        <begin position="224"/>
        <end position="246"/>
    </location>
</feature>
<evidence type="ECO:0000256" key="10">
    <source>
        <dbReference type="RuleBase" id="RU351113"/>
    </source>
</evidence>
<dbReference type="GO" id="GO:0005549">
    <property type="term" value="F:odorant binding"/>
    <property type="evidence" value="ECO:0007669"/>
    <property type="project" value="InterPro"/>
</dbReference>
<comment type="subcellular location">
    <subcellularLocation>
        <location evidence="1 10">Cell membrane</location>
        <topology evidence="1 10">Multi-pass membrane protein</topology>
    </subcellularLocation>
</comment>
<dbReference type="OMA" id="AYMFIAN"/>
<protein>
    <recommendedName>
        <fullName evidence="10">Odorant receptor</fullName>
    </recommendedName>
</protein>
<dbReference type="PANTHER" id="PTHR21137">
    <property type="entry name" value="ODORANT RECEPTOR"/>
    <property type="match status" value="1"/>
</dbReference>